<name>A0ACA9YET9_9ASCO</name>
<dbReference type="EMBL" id="CALSDN010000016">
    <property type="protein sequence ID" value="CAH6723550.1"/>
    <property type="molecule type" value="Genomic_DNA"/>
</dbReference>
<proteinExistence type="predicted"/>
<sequence length="228" mass="25545">MAGTCITSIKFIGLSSIGLLSTSLAYQSIKQIPQIINELNYKLSSGYNNLSFLKIAKIINFGLVNLAVGCFYMTFKYSPKNEKHPYLIYSILGSLIGFGYTYYNTWNKESKLFNFEIPDFKPESKEKVVPRAQETSVPAEDDLSKSYIHVSEESSNNSTPNNSVPTSPKIEQSIKPEQSIDEEINLALFKKQTVHELDVVRSFYLTGSYILGATFTISSIGIIGDLFR</sequence>
<protein>
    <submittedName>
        <fullName evidence="1">Autophagy-related protein 33</fullName>
    </submittedName>
</protein>
<evidence type="ECO:0000313" key="2">
    <source>
        <dbReference type="Proteomes" id="UP001152531"/>
    </source>
</evidence>
<keyword evidence="2" id="KW-1185">Reference proteome</keyword>
<accession>A0ACA9YET9</accession>
<comment type="caution">
    <text evidence="1">The sequence shown here is derived from an EMBL/GenBank/DDBJ whole genome shotgun (WGS) entry which is preliminary data.</text>
</comment>
<evidence type="ECO:0000313" key="1">
    <source>
        <dbReference type="EMBL" id="CAH6723550.1"/>
    </source>
</evidence>
<dbReference type="Proteomes" id="UP001152531">
    <property type="component" value="Unassembled WGS sequence"/>
</dbReference>
<reference evidence="1" key="1">
    <citation type="submission" date="2022-06" db="EMBL/GenBank/DDBJ databases">
        <authorList>
            <person name="Legras J.-L."/>
            <person name="Devillers H."/>
            <person name="Grondin C."/>
        </authorList>
    </citation>
    <scope>NUCLEOTIDE SEQUENCE</scope>
    <source>
        <strain evidence="1">CLIB 1444</strain>
    </source>
</reference>
<gene>
    <name evidence="1" type="ORF">CLIB1444_16S01310</name>
</gene>
<organism evidence="1 2">
    <name type="scientific">[Candida] jaroonii</name>
    <dbReference type="NCBI Taxonomy" id="467808"/>
    <lineage>
        <taxon>Eukaryota</taxon>
        <taxon>Fungi</taxon>
        <taxon>Dikarya</taxon>
        <taxon>Ascomycota</taxon>
        <taxon>Saccharomycotina</taxon>
        <taxon>Pichiomycetes</taxon>
        <taxon>Debaryomycetaceae</taxon>
        <taxon>Yamadazyma</taxon>
    </lineage>
</organism>